<proteinExistence type="predicted"/>
<dbReference type="Pfam" id="PF13093">
    <property type="entry name" value="FTA4"/>
    <property type="match status" value="1"/>
</dbReference>
<protein>
    <recommendedName>
        <fullName evidence="3">Kinetochore protein</fullName>
    </recommendedName>
</protein>
<dbReference type="AlphaFoldDB" id="A0A218YYS7"/>
<dbReference type="EMBL" id="MZNU01000318">
    <property type="protein sequence ID" value="OWP00560.1"/>
    <property type="molecule type" value="Genomic_DNA"/>
</dbReference>
<dbReference type="STRING" id="503106.A0A218YYS7"/>
<dbReference type="GO" id="GO:0031511">
    <property type="term" value="C:Mis6-Sim4 complex"/>
    <property type="evidence" value="ECO:0007669"/>
    <property type="project" value="InterPro"/>
</dbReference>
<evidence type="ECO:0000313" key="2">
    <source>
        <dbReference type="Proteomes" id="UP000242519"/>
    </source>
</evidence>
<evidence type="ECO:0000313" key="1">
    <source>
        <dbReference type="EMBL" id="OWP00560.1"/>
    </source>
</evidence>
<organism evidence="1 2">
    <name type="scientific">Diplocarpon coronariae</name>
    <dbReference type="NCBI Taxonomy" id="2795749"/>
    <lineage>
        <taxon>Eukaryota</taxon>
        <taxon>Fungi</taxon>
        <taxon>Dikarya</taxon>
        <taxon>Ascomycota</taxon>
        <taxon>Pezizomycotina</taxon>
        <taxon>Leotiomycetes</taxon>
        <taxon>Helotiales</taxon>
        <taxon>Drepanopezizaceae</taxon>
        <taxon>Diplocarpon</taxon>
    </lineage>
</organism>
<reference evidence="1 2" key="1">
    <citation type="submission" date="2017-04" db="EMBL/GenBank/DDBJ databases">
        <title>Draft genome sequence of Marssonina coronaria NL1: causal agent of apple blotch.</title>
        <authorList>
            <person name="Cheng Q."/>
        </authorList>
    </citation>
    <scope>NUCLEOTIDE SEQUENCE [LARGE SCALE GENOMIC DNA]</scope>
    <source>
        <strain evidence="1 2">NL1</strain>
    </source>
</reference>
<accession>A0A218YYS7</accession>
<name>A0A218YYS7_9HELO</name>
<evidence type="ECO:0008006" key="3">
    <source>
        <dbReference type="Google" id="ProtNLM"/>
    </source>
</evidence>
<gene>
    <name evidence="1" type="ORF">B2J93_4309</name>
</gene>
<comment type="caution">
    <text evidence="1">The sequence shown here is derived from an EMBL/GenBank/DDBJ whole genome shotgun (WGS) entry which is preliminary data.</text>
</comment>
<sequence>MSPPTILDLKAAFLRSQILALSQPLRPSPAFTAANASAEEDALGQRAIDDALVRLNARLKQHGRLAYGPQARRHVAEQIDALYWNAGEQGVRLGDEWAERGSDYREESIIGQLPEEWSEEASAHAPAQAAKYAELQQRLAALNARRRLARGKAERYQSMKELVGLLGADAGLQDNLVTKNGEVELELEKMRRLMLRVERGVGALEPREQDDEMDVDGADGEEGKITALLRSAF</sequence>
<dbReference type="InterPro" id="IPR025207">
    <property type="entry name" value="Sim4_Fta4"/>
</dbReference>
<dbReference type="PANTHER" id="PTHR42040:SF1">
    <property type="entry name" value="INNER KINETOCHORE SUBUNIT FTA4"/>
    <property type="match status" value="1"/>
</dbReference>
<dbReference type="InParanoid" id="A0A218YYS7"/>
<keyword evidence="2" id="KW-1185">Reference proteome</keyword>
<dbReference type="OrthoDB" id="21214at2759"/>
<dbReference type="PANTHER" id="PTHR42040">
    <property type="entry name" value="INNER KINETOCHORE SUBUNIT FTA4"/>
    <property type="match status" value="1"/>
</dbReference>
<dbReference type="Proteomes" id="UP000242519">
    <property type="component" value="Unassembled WGS sequence"/>
</dbReference>